<reference evidence="2" key="1">
    <citation type="submission" date="2021-01" db="EMBL/GenBank/DDBJ databases">
        <title>Whole genome shotgun sequence of Actinoplanes rishiriensis NBRC 108556.</title>
        <authorList>
            <person name="Komaki H."/>
            <person name="Tamura T."/>
        </authorList>
    </citation>
    <scope>NUCLEOTIDE SEQUENCE</scope>
    <source>
        <strain evidence="2">NBRC 108556</strain>
    </source>
</reference>
<protein>
    <submittedName>
        <fullName evidence="2">Uncharacterized protein</fullName>
    </submittedName>
</protein>
<gene>
    <name evidence="2" type="ORF">Ari01nite_40010</name>
</gene>
<evidence type="ECO:0000256" key="1">
    <source>
        <dbReference type="SAM" id="MobiDB-lite"/>
    </source>
</evidence>
<organism evidence="2 3">
    <name type="scientific">Paractinoplanes rishiriensis</name>
    <dbReference type="NCBI Taxonomy" id="1050105"/>
    <lineage>
        <taxon>Bacteria</taxon>
        <taxon>Bacillati</taxon>
        <taxon>Actinomycetota</taxon>
        <taxon>Actinomycetes</taxon>
        <taxon>Micromonosporales</taxon>
        <taxon>Micromonosporaceae</taxon>
        <taxon>Paractinoplanes</taxon>
    </lineage>
</organism>
<sequence>MRRAIDAPIVDLGEFSTRHDYPDTTTDRRNGPPSSTTLKNSVPGKTATPQDRLQGAAAVGAAAGRRPARLRAGVTANLQDLGAIGSTLLATPTKVMGIGPRSTKPTGAAPLRELGI</sequence>
<keyword evidence="3" id="KW-1185">Reference proteome</keyword>
<dbReference type="AlphaFoldDB" id="A0A919K4N9"/>
<feature type="region of interest" description="Disordered" evidence="1">
    <location>
        <begin position="94"/>
        <end position="116"/>
    </location>
</feature>
<evidence type="ECO:0000313" key="2">
    <source>
        <dbReference type="EMBL" id="GIE96536.1"/>
    </source>
</evidence>
<dbReference type="EMBL" id="BOMV01000048">
    <property type="protein sequence ID" value="GIE96536.1"/>
    <property type="molecule type" value="Genomic_DNA"/>
</dbReference>
<accession>A0A919K4N9</accession>
<feature type="region of interest" description="Disordered" evidence="1">
    <location>
        <begin position="15"/>
        <end position="60"/>
    </location>
</feature>
<comment type="caution">
    <text evidence="2">The sequence shown here is derived from an EMBL/GenBank/DDBJ whole genome shotgun (WGS) entry which is preliminary data.</text>
</comment>
<feature type="compositionally biased region" description="Basic and acidic residues" evidence="1">
    <location>
        <begin position="16"/>
        <end position="30"/>
    </location>
</feature>
<proteinExistence type="predicted"/>
<name>A0A919K4N9_9ACTN</name>
<dbReference type="Proteomes" id="UP000636960">
    <property type="component" value="Unassembled WGS sequence"/>
</dbReference>
<evidence type="ECO:0000313" key="3">
    <source>
        <dbReference type="Proteomes" id="UP000636960"/>
    </source>
</evidence>